<dbReference type="Pfam" id="PF13442">
    <property type="entry name" value="Cytochrome_CBB3"/>
    <property type="match status" value="2"/>
</dbReference>
<evidence type="ECO:0000256" key="17">
    <source>
        <dbReference type="ARBA" id="ARBA00023004"/>
    </source>
</evidence>
<evidence type="ECO:0000313" key="27">
    <source>
        <dbReference type="Proteomes" id="UP000589716"/>
    </source>
</evidence>
<dbReference type="NCBIfam" id="TIGR00782">
    <property type="entry name" value="ccoP"/>
    <property type="match status" value="1"/>
</dbReference>
<keyword evidence="8 21" id="KW-0349">Heme</keyword>
<evidence type="ECO:0000256" key="8">
    <source>
        <dbReference type="ARBA" id="ARBA00022617"/>
    </source>
</evidence>
<evidence type="ECO:0000256" key="10">
    <source>
        <dbReference type="ARBA" id="ARBA00022692"/>
    </source>
</evidence>
<evidence type="ECO:0000256" key="11">
    <source>
        <dbReference type="ARBA" id="ARBA00022723"/>
    </source>
</evidence>
<evidence type="ECO:0000256" key="3">
    <source>
        <dbReference type="ARBA" id="ARBA00004673"/>
    </source>
</evidence>
<keyword evidence="16" id="KW-0560">Oxidoreductase</keyword>
<keyword evidence="11 21" id="KW-0479">Metal-binding</keyword>
<dbReference type="GO" id="GO:0005506">
    <property type="term" value="F:iron ion binding"/>
    <property type="evidence" value="ECO:0007669"/>
    <property type="project" value="InterPro"/>
</dbReference>
<dbReference type="AlphaFoldDB" id="A0A853IYI0"/>
<dbReference type="Pfam" id="PF00691">
    <property type="entry name" value="OmpA"/>
    <property type="match status" value="1"/>
</dbReference>
<comment type="pathway">
    <text evidence="3">Energy metabolism; oxidative phosphorylation.</text>
</comment>
<dbReference type="InterPro" id="IPR036909">
    <property type="entry name" value="Cyt_c-like_dom_sf"/>
</dbReference>
<keyword evidence="14" id="KW-0249">Electron transport</keyword>
<dbReference type="InterPro" id="IPR050597">
    <property type="entry name" value="Cytochrome_c_Oxidase_Subunit"/>
</dbReference>
<evidence type="ECO:0000256" key="7">
    <source>
        <dbReference type="ARBA" id="ARBA00022519"/>
    </source>
</evidence>
<dbReference type="PANTHER" id="PTHR33751:SF1">
    <property type="entry name" value="CBB3-TYPE CYTOCHROME C OXIDASE SUBUNIT FIXP"/>
    <property type="match status" value="1"/>
</dbReference>
<dbReference type="Pfam" id="PF14715">
    <property type="entry name" value="FixP_N"/>
    <property type="match status" value="1"/>
</dbReference>
<evidence type="ECO:0000256" key="19">
    <source>
        <dbReference type="ARBA" id="ARBA00023136"/>
    </source>
</evidence>
<keyword evidence="7" id="KW-0997">Cell inner membrane</keyword>
<evidence type="ECO:0000256" key="20">
    <source>
        <dbReference type="ARBA" id="ARBA00029635"/>
    </source>
</evidence>
<evidence type="ECO:0000256" key="23">
    <source>
        <dbReference type="SAM" id="Phobius"/>
    </source>
</evidence>
<keyword evidence="12" id="KW-0677">Repeat</keyword>
<evidence type="ECO:0000256" key="5">
    <source>
        <dbReference type="ARBA" id="ARBA00022448"/>
    </source>
</evidence>
<sequence length="435" mass="45144">MSDFTSNFWSIFITGITLLGIFGCLALLWISGKTKAMTAADNTTGHVWDGDLREMNNPLPRWWVGLFIITCVFSLAYLYLYPGLGSYKGSLGWTQVGQFETEVARGNEQTAPIYAAFAGKSTEDLAKDPQAMAIGDRLFMNNCAQCHGSDARGSTGFPNLTDAQWNWGGTPEHIHASIAQGRTGIMTPMAAAVGSSDDVRNLANYVLNLSNSPHDSVRANLGRDKFVACAACHGADGKGNQALGSPDLTSGVFVHGPGVEAHIVDMINNGKTGVMPAWESKFTPEQLNVLTAYVWGKGGGVAGAAPAAAAPATAAPAAPAAAAPAAGDAASVVVENGVVKFFFATGKADLAAGADTALADVIAGVQAGKKAVVSGFVDSSGNAAQNEELAKQRAFAVRDQLKALGVAEDSIELKKPENIEAGAGAQARRVEVNLV</sequence>
<dbReference type="InterPro" id="IPR006665">
    <property type="entry name" value="OmpA-like"/>
</dbReference>
<evidence type="ECO:0000256" key="21">
    <source>
        <dbReference type="PROSITE-ProRule" id="PRU00433"/>
    </source>
</evidence>
<evidence type="ECO:0000256" key="12">
    <source>
        <dbReference type="ARBA" id="ARBA00022737"/>
    </source>
</evidence>
<dbReference type="PRINTS" id="PR00605">
    <property type="entry name" value="CYTCHROMECIC"/>
</dbReference>
<feature type="domain" description="Cytochrome c" evidence="24">
    <location>
        <begin position="217"/>
        <end position="298"/>
    </location>
</feature>
<keyword evidence="19 22" id="KW-0472">Membrane</keyword>
<evidence type="ECO:0000259" key="24">
    <source>
        <dbReference type="PROSITE" id="PS51007"/>
    </source>
</evidence>
<dbReference type="RefSeq" id="WP_180551062.1">
    <property type="nucleotide sequence ID" value="NZ_JACCKX010000001.1"/>
</dbReference>
<feature type="transmembrane region" description="Helical" evidence="23">
    <location>
        <begin position="62"/>
        <end position="81"/>
    </location>
</feature>
<evidence type="ECO:0000256" key="14">
    <source>
        <dbReference type="ARBA" id="ARBA00022982"/>
    </source>
</evidence>
<evidence type="ECO:0000256" key="22">
    <source>
        <dbReference type="PROSITE-ProRule" id="PRU00473"/>
    </source>
</evidence>
<reference evidence="26 27" key="1">
    <citation type="submission" date="2020-07" db="EMBL/GenBank/DDBJ databases">
        <authorList>
            <person name="Maaloum M."/>
        </authorList>
    </citation>
    <scope>NUCLEOTIDE SEQUENCE [LARGE SCALE GENOMIC DNA]</scope>
    <source>
        <strain evidence="26 27">GCS-AN-3</strain>
    </source>
</reference>
<dbReference type="UniPathway" id="UPA00705"/>
<evidence type="ECO:0000256" key="6">
    <source>
        <dbReference type="ARBA" id="ARBA00022475"/>
    </source>
</evidence>
<feature type="transmembrane region" description="Helical" evidence="23">
    <location>
        <begin position="6"/>
        <end position="30"/>
    </location>
</feature>
<dbReference type="Proteomes" id="UP000589716">
    <property type="component" value="Unassembled WGS sequence"/>
</dbReference>
<feature type="domain" description="OmpA-like" evidence="25">
    <location>
        <begin position="330"/>
        <end position="435"/>
    </location>
</feature>
<dbReference type="InterPro" id="IPR038414">
    <property type="entry name" value="CcoP_N_sf"/>
</dbReference>
<keyword evidence="6" id="KW-1003">Cell membrane</keyword>
<gene>
    <name evidence="26" type="primary">ccoP</name>
    <name evidence="26" type="ORF">H0I39_15310</name>
</gene>
<dbReference type="EMBL" id="JACCKX010000001">
    <property type="protein sequence ID" value="NZA02768.1"/>
    <property type="molecule type" value="Genomic_DNA"/>
</dbReference>
<organism evidence="26 27">
    <name type="scientific">Ottowia beijingensis</name>
    <dbReference type="NCBI Taxonomy" id="1207057"/>
    <lineage>
        <taxon>Bacteria</taxon>
        <taxon>Pseudomonadati</taxon>
        <taxon>Pseudomonadota</taxon>
        <taxon>Betaproteobacteria</taxon>
        <taxon>Burkholderiales</taxon>
        <taxon>Comamonadaceae</taxon>
        <taxon>Ottowia</taxon>
    </lineage>
</organism>
<dbReference type="GO" id="GO:0009055">
    <property type="term" value="F:electron transfer activity"/>
    <property type="evidence" value="ECO:0007669"/>
    <property type="project" value="InterPro"/>
</dbReference>
<name>A0A853IYI0_9BURK</name>
<dbReference type="PROSITE" id="PS51007">
    <property type="entry name" value="CYTC"/>
    <property type="match status" value="2"/>
</dbReference>
<comment type="subcellular location">
    <subcellularLocation>
        <location evidence="2">Cell inner membrane</location>
    </subcellularLocation>
</comment>
<evidence type="ECO:0000256" key="4">
    <source>
        <dbReference type="ARBA" id="ARBA00006113"/>
    </source>
</evidence>
<keyword evidence="5" id="KW-0813">Transport</keyword>
<comment type="similarity">
    <text evidence="4">Belongs to the CcoP / FixP family.</text>
</comment>
<evidence type="ECO:0000256" key="15">
    <source>
        <dbReference type="ARBA" id="ARBA00022989"/>
    </source>
</evidence>
<dbReference type="CDD" id="cd07185">
    <property type="entry name" value="OmpA_C-like"/>
    <property type="match status" value="1"/>
</dbReference>
<dbReference type="Gene3D" id="3.30.1330.60">
    <property type="entry name" value="OmpA-like domain"/>
    <property type="match status" value="1"/>
</dbReference>
<dbReference type="PROSITE" id="PS51123">
    <property type="entry name" value="OMPA_2"/>
    <property type="match status" value="1"/>
</dbReference>
<keyword evidence="10 23" id="KW-0812">Transmembrane</keyword>
<dbReference type="PANTHER" id="PTHR33751">
    <property type="entry name" value="CBB3-TYPE CYTOCHROME C OXIDASE SUBUNIT FIXP"/>
    <property type="match status" value="1"/>
</dbReference>
<feature type="domain" description="Cytochrome c" evidence="24">
    <location>
        <begin position="130"/>
        <end position="210"/>
    </location>
</feature>
<protein>
    <recommendedName>
        <fullName evidence="20">Cytochrome c oxidase subunit III</fullName>
    </recommendedName>
</protein>
<evidence type="ECO:0000313" key="26">
    <source>
        <dbReference type="EMBL" id="NZA02768.1"/>
    </source>
</evidence>
<comment type="caution">
    <text evidence="26">The sequence shown here is derived from an EMBL/GenBank/DDBJ whole genome shotgun (WGS) entry which is preliminary data.</text>
</comment>
<dbReference type="Gene3D" id="6.10.280.130">
    <property type="match status" value="1"/>
</dbReference>
<keyword evidence="9" id="KW-0679">Respiratory chain</keyword>
<evidence type="ECO:0000256" key="16">
    <source>
        <dbReference type="ARBA" id="ARBA00023002"/>
    </source>
</evidence>
<keyword evidence="27" id="KW-1185">Reference proteome</keyword>
<dbReference type="GO" id="GO:0005886">
    <property type="term" value="C:plasma membrane"/>
    <property type="evidence" value="ECO:0007669"/>
    <property type="project" value="UniProtKB-SubCell"/>
</dbReference>
<evidence type="ECO:0000259" key="25">
    <source>
        <dbReference type="PROSITE" id="PS51123"/>
    </source>
</evidence>
<dbReference type="InterPro" id="IPR009056">
    <property type="entry name" value="Cyt_c-like_dom"/>
</dbReference>
<dbReference type="GO" id="GO:0006119">
    <property type="term" value="P:oxidative phosphorylation"/>
    <property type="evidence" value="ECO:0007669"/>
    <property type="project" value="UniProtKB-UniPathway"/>
</dbReference>
<comment type="cofactor">
    <cofactor evidence="1">
        <name>heme c</name>
        <dbReference type="ChEBI" id="CHEBI:61717"/>
    </cofactor>
</comment>
<accession>A0A853IYI0</accession>
<dbReference type="SUPFAM" id="SSF103088">
    <property type="entry name" value="OmpA-like"/>
    <property type="match status" value="1"/>
</dbReference>
<evidence type="ECO:0000256" key="9">
    <source>
        <dbReference type="ARBA" id="ARBA00022660"/>
    </source>
</evidence>
<keyword evidence="13" id="KW-0375">Hydrogen ion transport</keyword>
<dbReference type="GO" id="GO:0016491">
    <property type="term" value="F:oxidoreductase activity"/>
    <property type="evidence" value="ECO:0007669"/>
    <property type="project" value="UniProtKB-KW"/>
</dbReference>
<dbReference type="Gene3D" id="1.10.760.10">
    <property type="entry name" value="Cytochrome c-like domain"/>
    <property type="match status" value="2"/>
</dbReference>
<dbReference type="GO" id="GO:0020037">
    <property type="term" value="F:heme binding"/>
    <property type="evidence" value="ECO:0007669"/>
    <property type="project" value="InterPro"/>
</dbReference>
<dbReference type="InterPro" id="IPR036737">
    <property type="entry name" value="OmpA-like_sf"/>
</dbReference>
<evidence type="ECO:0000256" key="2">
    <source>
        <dbReference type="ARBA" id="ARBA00004533"/>
    </source>
</evidence>
<evidence type="ECO:0000256" key="1">
    <source>
        <dbReference type="ARBA" id="ARBA00001926"/>
    </source>
</evidence>
<dbReference type="InterPro" id="IPR008168">
    <property type="entry name" value="Cyt_C_IC"/>
</dbReference>
<dbReference type="SUPFAM" id="SSF46626">
    <property type="entry name" value="Cytochrome c"/>
    <property type="match status" value="2"/>
</dbReference>
<dbReference type="InterPro" id="IPR004678">
    <property type="entry name" value="Cyt_c_oxidase_cbb3_su3"/>
</dbReference>
<dbReference type="InterPro" id="IPR032858">
    <property type="entry name" value="CcoP_N"/>
</dbReference>
<dbReference type="GO" id="GO:1902600">
    <property type="term" value="P:proton transmembrane transport"/>
    <property type="evidence" value="ECO:0007669"/>
    <property type="project" value="UniProtKB-KW"/>
</dbReference>
<keyword evidence="17 21" id="KW-0408">Iron</keyword>
<proteinExistence type="inferred from homology"/>
<evidence type="ECO:0000256" key="18">
    <source>
        <dbReference type="ARBA" id="ARBA00023065"/>
    </source>
</evidence>
<keyword evidence="18" id="KW-0406">Ion transport</keyword>
<evidence type="ECO:0000256" key="13">
    <source>
        <dbReference type="ARBA" id="ARBA00022781"/>
    </source>
</evidence>
<keyword evidence="15 23" id="KW-1133">Transmembrane helix</keyword>